<dbReference type="Pfam" id="PF13346">
    <property type="entry name" value="ABC2_membrane_5"/>
    <property type="match status" value="1"/>
</dbReference>
<dbReference type="RefSeq" id="WP_008731067.1">
    <property type="nucleotide sequence ID" value="NZ_AKFT01000085.1"/>
</dbReference>
<feature type="transmembrane region" description="Helical" evidence="1">
    <location>
        <begin position="86"/>
        <end position="108"/>
    </location>
</feature>
<comment type="caution">
    <text evidence="2">The sequence shown here is derived from an EMBL/GenBank/DDBJ whole genome shotgun (WGS) entry which is preliminary data.</text>
</comment>
<dbReference type="eggNOG" id="ENOG5031H2I">
    <property type="taxonomic scope" value="Bacteria"/>
</dbReference>
<organism evidence="2 3">
    <name type="scientific">Actinomyces massiliensis F0489</name>
    <dbReference type="NCBI Taxonomy" id="1125718"/>
    <lineage>
        <taxon>Bacteria</taxon>
        <taxon>Bacillati</taxon>
        <taxon>Actinomycetota</taxon>
        <taxon>Actinomycetes</taxon>
        <taxon>Actinomycetales</taxon>
        <taxon>Actinomycetaceae</taxon>
        <taxon>Actinomyces</taxon>
    </lineage>
</organism>
<feature type="transmembrane region" description="Helical" evidence="1">
    <location>
        <begin position="128"/>
        <end position="152"/>
    </location>
</feature>
<keyword evidence="1" id="KW-1133">Transmembrane helix</keyword>
<dbReference type="Proteomes" id="UP000002941">
    <property type="component" value="Unassembled WGS sequence"/>
</dbReference>
<dbReference type="OrthoDB" id="3254037at2"/>
<dbReference type="PATRIC" id="fig|1125718.3.peg.1160"/>
<feature type="transmembrane region" description="Helical" evidence="1">
    <location>
        <begin position="20"/>
        <end position="42"/>
    </location>
</feature>
<evidence type="ECO:0000313" key="3">
    <source>
        <dbReference type="Proteomes" id="UP000002941"/>
    </source>
</evidence>
<dbReference type="EMBL" id="AKFT01000085">
    <property type="protein sequence ID" value="EJF45984.1"/>
    <property type="molecule type" value="Genomic_DNA"/>
</dbReference>
<gene>
    <name evidence="2" type="ORF">HMPREF1318_0983</name>
</gene>
<feature type="transmembrane region" description="Helical" evidence="1">
    <location>
        <begin position="196"/>
        <end position="218"/>
    </location>
</feature>
<keyword evidence="3" id="KW-1185">Reference proteome</keyword>
<protein>
    <submittedName>
        <fullName evidence="2">ABC-2 family transporter protein</fullName>
    </submittedName>
</protein>
<proteinExistence type="predicted"/>
<dbReference type="AlphaFoldDB" id="J0NFY9"/>
<keyword evidence="1" id="KW-0472">Membrane</keyword>
<sequence>MRAMHTMHTTSTLLRVELSAHAATLRTFAIVVAVFAAANLVMHGATPTIVVCILTVAFLPSILFAQDERAHLDIMYAVLPVSRTRLVVGRYLFIAISAVFMTLAGVAAAQIDELVHGPEPSPVPLSMLAVAGLALVVVGAIAAVQLPLFFALGHARTGMYAYGTTMLLMLGGMVLVDHVPDLSLAIVRWASLPWSGPVGAGIAAVLLIISAACSVRLYRRRSL</sequence>
<accession>J0NFY9</accession>
<evidence type="ECO:0000256" key="1">
    <source>
        <dbReference type="SAM" id="Phobius"/>
    </source>
</evidence>
<dbReference type="InterPro" id="IPR025699">
    <property type="entry name" value="ABC2_memb-like"/>
</dbReference>
<keyword evidence="1" id="KW-0812">Transmembrane</keyword>
<evidence type="ECO:0000313" key="2">
    <source>
        <dbReference type="EMBL" id="EJF45984.1"/>
    </source>
</evidence>
<name>J0NFY9_9ACTO</name>
<feature type="transmembrane region" description="Helical" evidence="1">
    <location>
        <begin position="159"/>
        <end position="176"/>
    </location>
</feature>
<feature type="transmembrane region" description="Helical" evidence="1">
    <location>
        <begin position="48"/>
        <end position="65"/>
    </location>
</feature>
<reference evidence="2 3" key="1">
    <citation type="submission" date="2012-05" db="EMBL/GenBank/DDBJ databases">
        <authorList>
            <person name="Harkins D.M."/>
            <person name="Madupu R."/>
            <person name="Durkin A.S."/>
            <person name="Torralba M."/>
            <person name="Methe B."/>
            <person name="Sutton G.G."/>
            <person name="Nelson K.E."/>
        </authorList>
    </citation>
    <scope>NUCLEOTIDE SEQUENCE [LARGE SCALE GENOMIC DNA]</scope>
    <source>
        <strain evidence="2 3">F0489</strain>
    </source>
</reference>